<evidence type="ECO:0000313" key="1">
    <source>
        <dbReference type="EMBL" id="KAG4422543.1"/>
    </source>
</evidence>
<dbReference type="SUPFAM" id="SSF81383">
    <property type="entry name" value="F-box domain"/>
    <property type="match status" value="1"/>
</dbReference>
<reference evidence="1" key="1">
    <citation type="submission" date="2021-02" db="EMBL/GenBank/DDBJ databases">
        <title>Genome sequence Cadophora malorum strain M34.</title>
        <authorList>
            <person name="Stefanovic E."/>
            <person name="Vu D."/>
            <person name="Scully C."/>
            <person name="Dijksterhuis J."/>
            <person name="Roader J."/>
            <person name="Houbraken J."/>
        </authorList>
    </citation>
    <scope>NUCLEOTIDE SEQUENCE</scope>
    <source>
        <strain evidence="1">M34</strain>
    </source>
</reference>
<dbReference type="Proteomes" id="UP000664132">
    <property type="component" value="Unassembled WGS sequence"/>
</dbReference>
<gene>
    <name evidence="1" type="ORF">IFR04_004312</name>
</gene>
<protein>
    <recommendedName>
        <fullName evidence="3">F-box domain-containing protein</fullName>
    </recommendedName>
</protein>
<keyword evidence="2" id="KW-1185">Reference proteome</keyword>
<dbReference type="AlphaFoldDB" id="A0A8H8BT26"/>
<evidence type="ECO:0008006" key="3">
    <source>
        <dbReference type="Google" id="ProtNLM"/>
    </source>
</evidence>
<dbReference type="SUPFAM" id="SSF52047">
    <property type="entry name" value="RNI-like"/>
    <property type="match status" value="1"/>
</dbReference>
<dbReference type="OrthoDB" id="3540523at2759"/>
<sequence>MGIKRFPREIIQDIVSYLPDRDTDRKDLLNCSRACQSFWDAATPAIYRDINLQYDHDQDTEVNEKTERRKLRLMQSIAENPKLGAQVRTFVTDPEPRRPRLSTRERTEIDENLLLGAAKNMTRLSKAFFNFNPLAVQVVTTLPLYPELTDLSLDGFTPSKHIWKNEKTSLRKLHWKKSATQYTYYADKLPDMFVELRLLLKVVEATCPDMEVFNIELANTNSIPPERDTVVPPELIAEYNALSEQTEARLSKLRHFGFIMNRVHFHAGNEEIRTFILDVVGRYGHCLESITIPGGAHAWTREGLDFILKVCSLVPNLRELNVLGNDLGLGSGSKLGNMEALRALTTSPATAKMEKFSIMNIGGHFSKETGEVFKAWKNLKFLQVGDEDISGGPFGDDGRPQFDEYRPNILAFIKALPPSLQELYIEINGNDVCCDEDEDFDPICTMSPAIFHALPRLHTCDVHAWISNFDGGLGSLPEKGVFYRRLLSDPMRPKERAIWMSRMTFLYQDEDILVKKSPKVVENEAFEGEDAKEIWLDGATFAKKIKGTSRGRPPGRLDFSWPFCADLIQSKIADYEMFRTR</sequence>
<proteinExistence type="predicted"/>
<comment type="caution">
    <text evidence="1">The sequence shown here is derived from an EMBL/GenBank/DDBJ whole genome shotgun (WGS) entry which is preliminary data.</text>
</comment>
<name>A0A8H8BT26_9HELO</name>
<dbReference type="InterPro" id="IPR036047">
    <property type="entry name" value="F-box-like_dom_sf"/>
</dbReference>
<accession>A0A8H8BT26</accession>
<dbReference type="EMBL" id="JAFJYH010000047">
    <property type="protein sequence ID" value="KAG4422543.1"/>
    <property type="molecule type" value="Genomic_DNA"/>
</dbReference>
<organism evidence="1 2">
    <name type="scientific">Cadophora malorum</name>
    <dbReference type="NCBI Taxonomy" id="108018"/>
    <lineage>
        <taxon>Eukaryota</taxon>
        <taxon>Fungi</taxon>
        <taxon>Dikarya</taxon>
        <taxon>Ascomycota</taxon>
        <taxon>Pezizomycotina</taxon>
        <taxon>Leotiomycetes</taxon>
        <taxon>Helotiales</taxon>
        <taxon>Ploettnerulaceae</taxon>
        <taxon>Cadophora</taxon>
    </lineage>
</organism>
<evidence type="ECO:0000313" key="2">
    <source>
        <dbReference type="Proteomes" id="UP000664132"/>
    </source>
</evidence>